<sequence length="657" mass="71180">MSSTVLNQPATDTASATRVQQQQASKDAHSNQAIIALNKLGLSLFRQVAEHLDHNVLLCPAAVTSSLLAAQACAEGETHLQLLELLVKEGGKVEQLQAAVQSVFEEMEKDKANSEAALTYRMFVSRAVEMNEACEAQLRSQLRCVVDRVSFHVTSAEDVAFAVNGSFADASPLIGEVLAPEAVDPSVKILLASAFYYRQTPATQADSTPVRSTTLPKKKKKPSVARPNLLPRPTIEARDDRVMSSTVLNQPATDTASATRVQQQQASKDAHSSQAIIALNKLGLSLFRQVAEHLDHNVLLCPAAVTSSLLAAQACAEGETHLQLLELLVKEGGKVEQLQAAVQSVFEEMEKDKANSEAALTYRMFVSRAVEMNEACEAQLRSQLRCVVDRVSFHVTSAEDVAFAVNGSFADASPLIGEVLAPEAVDPSVKILLASAFYYRGILQPPFTRNPAERHFKSKSATGVPLEFERGAGTFMHAEVEDPVAVKVLELPYRGGATSLLLLLPDRVRLVKDLVAQLTPAVLAKLAGSLKPRNVRVEMPLAKIEARYTLNTTLIHAGVKQAFMPSADFTNLVPAGEVRLGDMLHKATLVLDEGRPTATRPLAKLSDTEKLDVDRSASVPPAEVQFELTRPFIFVLRNTHNGCILLVGVVNDLKKML</sequence>
<proteinExistence type="predicted"/>
<evidence type="ECO:0000313" key="1">
    <source>
        <dbReference type="EMBL" id="KAH6926407.1"/>
    </source>
</evidence>
<name>A0ACB7RZT9_HYAAI</name>
<reference evidence="1" key="1">
    <citation type="submission" date="2020-05" db="EMBL/GenBank/DDBJ databases">
        <title>Large-scale comparative analyses of tick genomes elucidate their genetic diversity and vector capacities.</title>
        <authorList>
            <person name="Jia N."/>
            <person name="Wang J."/>
            <person name="Shi W."/>
            <person name="Du L."/>
            <person name="Sun Y."/>
            <person name="Zhan W."/>
            <person name="Jiang J."/>
            <person name="Wang Q."/>
            <person name="Zhang B."/>
            <person name="Ji P."/>
            <person name="Sakyi L.B."/>
            <person name="Cui X."/>
            <person name="Yuan T."/>
            <person name="Jiang B."/>
            <person name="Yang W."/>
            <person name="Lam T.T.-Y."/>
            <person name="Chang Q."/>
            <person name="Ding S."/>
            <person name="Wang X."/>
            <person name="Zhu J."/>
            <person name="Ruan X."/>
            <person name="Zhao L."/>
            <person name="Wei J."/>
            <person name="Que T."/>
            <person name="Du C."/>
            <person name="Cheng J."/>
            <person name="Dai P."/>
            <person name="Han X."/>
            <person name="Huang E."/>
            <person name="Gao Y."/>
            <person name="Liu J."/>
            <person name="Shao H."/>
            <person name="Ye R."/>
            <person name="Li L."/>
            <person name="Wei W."/>
            <person name="Wang X."/>
            <person name="Wang C."/>
            <person name="Yang T."/>
            <person name="Huo Q."/>
            <person name="Li W."/>
            <person name="Guo W."/>
            <person name="Chen H."/>
            <person name="Zhou L."/>
            <person name="Ni X."/>
            <person name="Tian J."/>
            <person name="Zhou Y."/>
            <person name="Sheng Y."/>
            <person name="Liu T."/>
            <person name="Pan Y."/>
            <person name="Xia L."/>
            <person name="Li J."/>
            <person name="Zhao F."/>
            <person name="Cao W."/>
        </authorList>
    </citation>
    <scope>NUCLEOTIDE SEQUENCE</scope>
    <source>
        <strain evidence="1">Hyas-2018</strain>
    </source>
</reference>
<keyword evidence="2" id="KW-1185">Reference proteome</keyword>
<accession>A0ACB7RZT9</accession>
<comment type="caution">
    <text evidence="1">The sequence shown here is derived from an EMBL/GenBank/DDBJ whole genome shotgun (WGS) entry which is preliminary data.</text>
</comment>
<protein>
    <submittedName>
        <fullName evidence="1">Uncharacterized protein</fullName>
    </submittedName>
</protein>
<dbReference type="EMBL" id="CM023487">
    <property type="protein sequence ID" value="KAH6926407.1"/>
    <property type="molecule type" value="Genomic_DNA"/>
</dbReference>
<dbReference type="Proteomes" id="UP000821845">
    <property type="component" value="Chromosome 7"/>
</dbReference>
<evidence type="ECO:0000313" key="2">
    <source>
        <dbReference type="Proteomes" id="UP000821845"/>
    </source>
</evidence>
<organism evidence="1 2">
    <name type="scientific">Hyalomma asiaticum</name>
    <name type="common">Tick</name>
    <dbReference type="NCBI Taxonomy" id="266040"/>
    <lineage>
        <taxon>Eukaryota</taxon>
        <taxon>Metazoa</taxon>
        <taxon>Ecdysozoa</taxon>
        <taxon>Arthropoda</taxon>
        <taxon>Chelicerata</taxon>
        <taxon>Arachnida</taxon>
        <taxon>Acari</taxon>
        <taxon>Parasitiformes</taxon>
        <taxon>Ixodida</taxon>
        <taxon>Ixodoidea</taxon>
        <taxon>Ixodidae</taxon>
        <taxon>Hyalomminae</taxon>
        <taxon>Hyalomma</taxon>
    </lineage>
</organism>
<gene>
    <name evidence="1" type="ORF">HPB50_018114</name>
</gene>